<evidence type="ECO:0000313" key="3">
    <source>
        <dbReference type="Proteomes" id="UP000428330"/>
    </source>
</evidence>
<dbReference type="EMBL" id="CP034348">
    <property type="protein sequence ID" value="QGX98615.1"/>
    <property type="molecule type" value="Genomic_DNA"/>
</dbReference>
<gene>
    <name evidence="2" type="ORF">EI983_10135</name>
</gene>
<dbReference type="AlphaFoldDB" id="A0A6I6IPI5"/>
<dbReference type="OrthoDB" id="345237at2"/>
<feature type="transmembrane region" description="Helical" evidence="1">
    <location>
        <begin position="6"/>
        <end position="26"/>
    </location>
</feature>
<name>A0A6I6IPI5_9RHOB</name>
<dbReference type="KEGG" id="rom:EI983_10135"/>
<dbReference type="PANTHER" id="PTHR34543">
    <property type="entry name" value="PROTEIN ABA DEFICIENT 4, CHLOROPLASTIC"/>
    <property type="match status" value="1"/>
</dbReference>
<keyword evidence="1" id="KW-0812">Transmembrane</keyword>
<dbReference type="InterPro" id="IPR025461">
    <property type="entry name" value="ABA4-like"/>
</dbReference>
<feature type="transmembrane region" description="Helical" evidence="1">
    <location>
        <begin position="38"/>
        <end position="59"/>
    </location>
</feature>
<reference evidence="3" key="1">
    <citation type="submission" date="2018-12" db="EMBL/GenBank/DDBJ databases">
        <title>Complete genome sequence of Roseovarius sp. MME-070.</title>
        <authorList>
            <person name="Nam Y.-D."/>
            <person name="Kang J."/>
            <person name="Chung W.-H."/>
            <person name="Park Y.S."/>
        </authorList>
    </citation>
    <scope>NUCLEOTIDE SEQUENCE [LARGE SCALE GENOMIC DNA]</scope>
    <source>
        <strain evidence="3">MME-070</strain>
    </source>
</reference>
<dbReference type="Pfam" id="PF14108">
    <property type="entry name" value="ABA4-like"/>
    <property type="match status" value="1"/>
</dbReference>
<keyword evidence="3" id="KW-1185">Reference proteome</keyword>
<dbReference type="RefSeq" id="WP_157707298.1">
    <property type="nucleotide sequence ID" value="NZ_CP034348.1"/>
</dbReference>
<keyword evidence="1" id="KW-1133">Transmembrane helix</keyword>
<feature type="transmembrane region" description="Helical" evidence="1">
    <location>
        <begin position="113"/>
        <end position="135"/>
    </location>
</feature>
<dbReference type="Proteomes" id="UP000428330">
    <property type="component" value="Chromosome"/>
</dbReference>
<keyword evidence="1" id="KW-0472">Membrane</keyword>
<feature type="transmembrane region" description="Helical" evidence="1">
    <location>
        <begin position="79"/>
        <end position="101"/>
    </location>
</feature>
<accession>A0A6I6IPI5</accession>
<evidence type="ECO:0000256" key="1">
    <source>
        <dbReference type="SAM" id="Phobius"/>
    </source>
</evidence>
<organism evidence="2 3">
    <name type="scientific">Roseovarius faecimaris</name>
    <dbReference type="NCBI Taxonomy" id="2494550"/>
    <lineage>
        <taxon>Bacteria</taxon>
        <taxon>Pseudomonadati</taxon>
        <taxon>Pseudomonadota</taxon>
        <taxon>Alphaproteobacteria</taxon>
        <taxon>Rhodobacterales</taxon>
        <taxon>Roseobacteraceae</taxon>
        <taxon>Roseovarius</taxon>
    </lineage>
</organism>
<evidence type="ECO:0000313" key="2">
    <source>
        <dbReference type="EMBL" id="QGX98615.1"/>
    </source>
</evidence>
<sequence>MPLPEILFYAIHLPLLPAWALLFFAPEARITRLYVHSGAVPLILGLVYAGFLIAGVFFGQSHPDAGMHNLPSVTNLFSHPVGVLTGWSHFIVFDLFVGAWIARDAREQGLGHLGTLPCLFFALLFGPLGLLLHILRRLALGRGMML</sequence>
<protein>
    <submittedName>
        <fullName evidence="2">DUF4281 domain-containing protein</fullName>
    </submittedName>
</protein>
<dbReference type="PANTHER" id="PTHR34543:SF1">
    <property type="entry name" value="PROTEIN ABA DEFICIENT 4, CHLOROPLASTIC"/>
    <property type="match status" value="1"/>
</dbReference>
<proteinExistence type="predicted"/>